<feature type="non-terminal residue" evidence="1">
    <location>
        <position position="1"/>
    </location>
</feature>
<gene>
    <name evidence="1" type="ORF">METZ01_LOCUS516387</name>
</gene>
<proteinExistence type="predicted"/>
<accession>A0A383F4D6</accession>
<sequence length="25" mass="3079">RLYDVRKPWLRDQRYDPGSAVEMDL</sequence>
<dbReference type="AlphaFoldDB" id="A0A383F4D6"/>
<organism evidence="1">
    <name type="scientific">marine metagenome</name>
    <dbReference type="NCBI Taxonomy" id="408172"/>
    <lineage>
        <taxon>unclassified sequences</taxon>
        <taxon>metagenomes</taxon>
        <taxon>ecological metagenomes</taxon>
    </lineage>
</organism>
<reference evidence="1" key="1">
    <citation type="submission" date="2018-05" db="EMBL/GenBank/DDBJ databases">
        <authorList>
            <person name="Lanie J.A."/>
            <person name="Ng W.-L."/>
            <person name="Kazmierczak K.M."/>
            <person name="Andrzejewski T.M."/>
            <person name="Davidsen T.M."/>
            <person name="Wayne K.J."/>
            <person name="Tettelin H."/>
            <person name="Glass J.I."/>
            <person name="Rusch D."/>
            <person name="Podicherti R."/>
            <person name="Tsui H.-C.T."/>
            <person name="Winkler M.E."/>
        </authorList>
    </citation>
    <scope>NUCLEOTIDE SEQUENCE</scope>
</reference>
<evidence type="ECO:0000313" key="1">
    <source>
        <dbReference type="EMBL" id="SVE63533.1"/>
    </source>
</evidence>
<name>A0A383F4D6_9ZZZZ</name>
<dbReference type="EMBL" id="UINC01231123">
    <property type="protein sequence ID" value="SVE63533.1"/>
    <property type="molecule type" value="Genomic_DNA"/>
</dbReference>
<protein>
    <submittedName>
        <fullName evidence="1">Uncharacterized protein</fullName>
    </submittedName>
</protein>
<feature type="non-terminal residue" evidence="1">
    <location>
        <position position="25"/>
    </location>
</feature>